<gene>
    <name evidence="6" type="ORF">SAMN04488498_101596</name>
</gene>
<dbReference type="RefSeq" id="WP_149758082.1">
    <property type="nucleotide sequence ID" value="NZ_BSPE01000002.1"/>
</dbReference>
<evidence type="ECO:0000259" key="5">
    <source>
        <dbReference type="Pfam" id="PF02782"/>
    </source>
</evidence>
<evidence type="ECO:0000259" key="4">
    <source>
        <dbReference type="Pfam" id="PF00370"/>
    </source>
</evidence>
<proteinExistence type="inferred from homology"/>
<dbReference type="Proteomes" id="UP000323300">
    <property type="component" value="Unassembled WGS sequence"/>
</dbReference>
<dbReference type="OrthoDB" id="9805576at2"/>
<dbReference type="AlphaFoldDB" id="A0A1I3VNI0"/>
<dbReference type="GO" id="GO:0016301">
    <property type="term" value="F:kinase activity"/>
    <property type="evidence" value="ECO:0007669"/>
    <property type="project" value="UniProtKB-KW"/>
</dbReference>
<evidence type="ECO:0000256" key="2">
    <source>
        <dbReference type="ARBA" id="ARBA00022679"/>
    </source>
</evidence>
<feature type="domain" description="Carbohydrate kinase FGGY C-terminal" evidence="5">
    <location>
        <begin position="259"/>
        <end position="446"/>
    </location>
</feature>
<accession>A0A1I3VNI0</accession>
<keyword evidence="3 6" id="KW-0418">Kinase</keyword>
<organism evidence="6 7">
    <name type="scientific">Neomesorhizobium albiziae</name>
    <dbReference type="NCBI Taxonomy" id="335020"/>
    <lineage>
        <taxon>Bacteria</taxon>
        <taxon>Pseudomonadati</taxon>
        <taxon>Pseudomonadota</taxon>
        <taxon>Alphaproteobacteria</taxon>
        <taxon>Hyphomicrobiales</taxon>
        <taxon>Phyllobacteriaceae</taxon>
        <taxon>Neomesorhizobium</taxon>
    </lineage>
</organism>
<protein>
    <submittedName>
        <fullName evidence="6">Xylulokinase</fullName>
    </submittedName>
</protein>
<dbReference type="InterPro" id="IPR018484">
    <property type="entry name" value="FGGY_N"/>
</dbReference>
<sequence length="498" mass="53539">MPHYLGIDIGTFESKGTLVDETGRIVATAARPHKMLVPQPGWAEHDAETNWWGEFCSISKELIASSGVASSDIRSVGASGIGPCMLPVDADGAPLMNAVLYGVDTRAAAEIEELTAEIGVDELVRTGGNALTSQSVGPKILWLKKNRPELYARTHKVLNSSSFLVHRLTGRYVLDHYSACSSSPLYDAASNQWTDRFAERIIAPERLPELLWTTDIAGRVTAAAAEATGLAVGTPVIAGTIDAASEAVSVGVQGTGEMMVMYGSTMFIILVTDRRVEDPRLWYAPWLFEGQHACMSGTSTSGTLTRWFQDQFARELDPQSALRELAEQAATSPAGANGLVVLPYFSGERTPIHDPQAKGVIFGLDLTHTRADIYRAFLEGIAYGVNEIIKTYVVAGAPLKKIAAVGGGTNNKVWSQSVSDVSGWPQSVRAKTIGAAYGNAFLAAVAVGDARRDDIDAWNPAERQIVPDAANAAVYANRSKTFHELYARTKDLMKEASH</sequence>
<dbReference type="Pfam" id="PF02782">
    <property type="entry name" value="FGGY_C"/>
    <property type="match status" value="1"/>
</dbReference>
<evidence type="ECO:0000256" key="1">
    <source>
        <dbReference type="ARBA" id="ARBA00009156"/>
    </source>
</evidence>
<keyword evidence="2" id="KW-0808">Transferase</keyword>
<comment type="similarity">
    <text evidence="1">Belongs to the FGGY kinase family.</text>
</comment>
<feature type="domain" description="Carbohydrate kinase FGGY N-terminal" evidence="4">
    <location>
        <begin position="4"/>
        <end position="247"/>
    </location>
</feature>
<evidence type="ECO:0000256" key="3">
    <source>
        <dbReference type="ARBA" id="ARBA00022777"/>
    </source>
</evidence>
<dbReference type="InterPro" id="IPR000577">
    <property type="entry name" value="Carb_kinase_FGGY"/>
</dbReference>
<dbReference type="PIRSF" id="PIRSF000538">
    <property type="entry name" value="GlpK"/>
    <property type="match status" value="1"/>
</dbReference>
<dbReference type="InterPro" id="IPR050406">
    <property type="entry name" value="FGGY_Carb_Kinase"/>
</dbReference>
<dbReference type="InterPro" id="IPR043129">
    <property type="entry name" value="ATPase_NBD"/>
</dbReference>
<evidence type="ECO:0000313" key="6">
    <source>
        <dbReference type="EMBL" id="SFJ96720.1"/>
    </source>
</evidence>
<dbReference type="PANTHER" id="PTHR43095:SF5">
    <property type="entry name" value="XYLULOSE KINASE"/>
    <property type="match status" value="1"/>
</dbReference>
<keyword evidence="7" id="KW-1185">Reference proteome</keyword>
<dbReference type="PANTHER" id="PTHR43095">
    <property type="entry name" value="SUGAR KINASE"/>
    <property type="match status" value="1"/>
</dbReference>
<dbReference type="GO" id="GO:0005975">
    <property type="term" value="P:carbohydrate metabolic process"/>
    <property type="evidence" value="ECO:0007669"/>
    <property type="project" value="InterPro"/>
</dbReference>
<reference evidence="6 7" key="1">
    <citation type="submission" date="2016-10" db="EMBL/GenBank/DDBJ databases">
        <authorList>
            <person name="Varghese N."/>
            <person name="Submissions S."/>
        </authorList>
    </citation>
    <scope>NUCLEOTIDE SEQUENCE [LARGE SCALE GENOMIC DNA]</scope>
    <source>
        <strain evidence="6 7">DSM 21822</strain>
    </source>
</reference>
<name>A0A1I3VNI0_9HYPH</name>
<dbReference type="InterPro" id="IPR018485">
    <property type="entry name" value="FGGY_C"/>
</dbReference>
<dbReference type="Pfam" id="PF00370">
    <property type="entry name" value="FGGY_N"/>
    <property type="match status" value="1"/>
</dbReference>
<evidence type="ECO:0000313" key="7">
    <source>
        <dbReference type="Proteomes" id="UP000323300"/>
    </source>
</evidence>
<dbReference type="CDD" id="cd07804">
    <property type="entry name" value="ASKHA_NBD_FGGY_RrXK-like"/>
    <property type="match status" value="1"/>
</dbReference>
<dbReference type="Gene3D" id="3.30.420.40">
    <property type="match status" value="2"/>
</dbReference>
<dbReference type="EMBL" id="FOSL01000001">
    <property type="protein sequence ID" value="SFJ96720.1"/>
    <property type="molecule type" value="Genomic_DNA"/>
</dbReference>
<dbReference type="SUPFAM" id="SSF53067">
    <property type="entry name" value="Actin-like ATPase domain"/>
    <property type="match status" value="2"/>
</dbReference>